<evidence type="ECO:0000313" key="2">
    <source>
        <dbReference type="Proteomes" id="UP001410394"/>
    </source>
</evidence>
<comment type="caution">
    <text evidence="1">The sequence shown here is derived from an EMBL/GenBank/DDBJ whole genome shotgun (WGS) entry which is preliminary data.</text>
</comment>
<organism evidence="1 2">
    <name type="scientific">Uliginosibacterium sediminicola</name>
    <dbReference type="NCBI Taxonomy" id="2024550"/>
    <lineage>
        <taxon>Bacteria</taxon>
        <taxon>Pseudomonadati</taxon>
        <taxon>Pseudomonadota</taxon>
        <taxon>Betaproteobacteria</taxon>
        <taxon>Rhodocyclales</taxon>
        <taxon>Zoogloeaceae</taxon>
        <taxon>Uliginosibacterium</taxon>
    </lineage>
</organism>
<dbReference type="Proteomes" id="UP001410394">
    <property type="component" value="Unassembled WGS sequence"/>
</dbReference>
<keyword evidence="2" id="KW-1185">Reference proteome</keyword>
<protein>
    <submittedName>
        <fullName evidence="1">Uncharacterized protein</fullName>
    </submittedName>
</protein>
<reference evidence="1 2" key="1">
    <citation type="journal article" date="2018" name="Int. J. Syst. Evol. Microbiol.">
        <title>Uliginosibacterium sediminicola sp. nov., isolated from freshwater sediment.</title>
        <authorList>
            <person name="Hwang W.M."/>
            <person name="Kim S.M."/>
            <person name="Kang K."/>
            <person name="Ahn T.Y."/>
        </authorList>
    </citation>
    <scope>NUCLEOTIDE SEQUENCE [LARGE SCALE GENOMIC DNA]</scope>
    <source>
        <strain evidence="1 2">M1-21</strain>
    </source>
</reference>
<proteinExistence type="predicted"/>
<dbReference type="EMBL" id="JBDIVE010000002">
    <property type="protein sequence ID" value="MEN3067886.1"/>
    <property type="molecule type" value="Genomic_DNA"/>
</dbReference>
<dbReference type="RefSeq" id="WP_345918649.1">
    <property type="nucleotide sequence ID" value="NZ_JBDIVE010000002.1"/>
</dbReference>
<name>A0ABU9YWE4_9RHOO</name>
<sequence>MILTLEGGGQIPGDLIESAVLRSDLAPVPVTLEAVIRTTGTDDLSSMLAEGRTVTTGLGDVMHIAKTVPTISAVAAQGDTPVSAVQITAMLDDCKRVSYRRDRALIKERATLGAIYRAAGAKVNVDGDFAVPRFSCLVGGTPSFHIAQVLQEEGGVVRWKKGRLQFFRLVDLFKQSSVMALPNIDAQDVKSEFLERHEVPWFFSLDESGSLIYGARETARSVRFSPFTNALRLRNMSDPLLVRKVVPRAAFSSHVCAGDVIDFVGGVPLAVITAAHVFKSGSDGHGRELYSRFWLGGLS</sequence>
<accession>A0ABU9YWE4</accession>
<evidence type="ECO:0000313" key="1">
    <source>
        <dbReference type="EMBL" id="MEN3067886.1"/>
    </source>
</evidence>
<gene>
    <name evidence="1" type="ORF">ABDB84_05290</name>
</gene>